<evidence type="ECO:0000313" key="2">
    <source>
        <dbReference type="Proteomes" id="UP000799754"/>
    </source>
</evidence>
<keyword evidence="2" id="KW-1185">Reference proteome</keyword>
<accession>A0ACB6SHM8</accession>
<gene>
    <name evidence="1" type="ORF">BU25DRAFT_464542</name>
</gene>
<name>A0ACB6SHM8_9PLEO</name>
<dbReference type="EMBL" id="MU006701">
    <property type="protein sequence ID" value="KAF2633478.1"/>
    <property type="molecule type" value="Genomic_DNA"/>
</dbReference>
<protein>
    <submittedName>
        <fullName evidence="1">Uncharacterized protein</fullName>
    </submittedName>
</protein>
<proteinExistence type="predicted"/>
<dbReference type="Proteomes" id="UP000799754">
    <property type="component" value="Unassembled WGS sequence"/>
</dbReference>
<evidence type="ECO:0000313" key="1">
    <source>
        <dbReference type="EMBL" id="KAF2633478.1"/>
    </source>
</evidence>
<sequence length="393" mass="44964">MALSYVWGHKRSPHPCTVGGTAVAITENLDDALRNFRKHYPSSMLWVDINQADMDERALQVYMMVEIYRVAESIFAWRDKPSDEGKVRAGMALMQSLHDHVKAQHEDRVFVCKKSYWSQIDRVLECIPKDEGNDLWYACEGDHSFRNDPLAAIVDWEGTFTNDSDFPVQFRRSCGYDDKAGPVVATLIARLHGTDRPFIQFLQEMRLKRVVMQEVEIVTLTNLWDCQDGCWVEPWVWWRDLKETGTVSPELEMAACQSLVGDRCLVENPSKENSFIRIWGRGRAIDWTLFIDPLKVPDEAVVARRNQEHLVFKVTCYARRMAVLCNFQVAVLPAAAEVEDKIAASCGGLSLCLLRRLDGRSECQFVRECYVDGWMDGELVAESGEKLEMIVLV</sequence>
<reference evidence="1" key="1">
    <citation type="journal article" date="2020" name="Stud. Mycol.">
        <title>101 Dothideomycetes genomes: a test case for predicting lifestyles and emergence of pathogens.</title>
        <authorList>
            <person name="Haridas S."/>
            <person name="Albert R."/>
            <person name="Binder M."/>
            <person name="Bloem J."/>
            <person name="Labutti K."/>
            <person name="Salamov A."/>
            <person name="Andreopoulos B."/>
            <person name="Baker S."/>
            <person name="Barry K."/>
            <person name="Bills G."/>
            <person name="Bluhm B."/>
            <person name="Cannon C."/>
            <person name="Castanera R."/>
            <person name="Culley D."/>
            <person name="Daum C."/>
            <person name="Ezra D."/>
            <person name="Gonzalez J."/>
            <person name="Henrissat B."/>
            <person name="Kuo A."/>
            <person name="Liang C."/>
            <person name="Lipzen A."/>
            <person name="Lutzoni F."/>
            <person name="Magnuson J."/>
            <person name="Mondo S."/>
            <person name="Nolan M."/>
            <person name="Ohm R."/>
            <person name="Pangilinan J."/>
            <person name="Park H.-J."/>
            <person name="Ramirez L."/>
            <person name="Alfaro M."/>
            <person name="Sun H."/>
            <person name="Tritt A."/>
            <person name="Yoshinaga Y."/>
            <person name="Zwiers L.-H."/>
            <person name="Turgeon B."/>
            <person name="Goodwin S."/>
            <person name="Spatafora J."/>
            <person name="Crous P."/>
            <person name="Grigoriev I."/>
        </authorList>
    </citation>
    <scope>NUCLEOTIDE SEQUENCE</scope>
    <source>
        <strain evidence="1">CBS 525.71</strain>
    </source>
</reference>
<organism evidence="1 2">
    <name type="scientific">Macroventuria anomochaeta</name>
    <dbReference type="NCBI Taxonomy" id="301207"/>
    <lineage>
        <taxon>Eukaryota</taxon>
        <taxon>Fungi</taxon>
        <taxon>Dikarya</taxon>
        <taxon>Ascomycota</taxon>
        <taxon>Pezizomycotina</taxon>
        <taxon>Dothideomycetes</taxon>
        <taxon>Pleosporomycetidae</taxon>
        <taxon>Pleosporales</taxon>
        <taxon>Pleosporineae</taxon>
        <taxon>Didymellaceae</taxon>
        <taxon>Macroventuria</taxon>
    </lineage>
</organism>
<comment type="caution">
    <text evidence="1">The sequence shown here is derived from an EMBL/GenBank/DDBJ whole genome shotgun (WGS) entry which is preliminary data.</text>
</comment>